<evidence type="ECO:0000313" key="2">
    <source>
        <dbReference type="Proteomes" id="UP000014071"/>
    </source>
</evidence>
<evidence type="ECO:0000313" key="1">
    <source>
        <dbReference type="EMBL" id="GAC96620.1"/>
    </source>
</evidence>
<protein>
    <submittedName>
        <fullName evidence="1">Uncharacterized protein</fullName>
    </submittedName>
</protein>
<reference evidence="2" key="1">
    <citation type="journal article" date="2013" name="Genome Announc.">
        <title>Draft genome sequence of the basidiomycetous yeast-like fungus Pseudozyma hubeiensis SY62, which produces an abundant amount of the biosurfactant mannosylerythritol lipids.</title>
        <authorList>
            <person name="Konishi M."/>
            <person name="Hatada Y."/>
            <person name="Horiuchi J."/>
        </authorList>
    </citation>
    <scope>NUCLEOTIDE SEQUENCE [LARGE SCALE GENOMIC DNA]</scope>
    <source>
        <strain evidence="2">SY62</strain>
    </source>
</reference>
<dbReference type="Proteomes" id="UP000014071">
    <property type="component" value="Unassembled WGS sequence"/>
</dbReference>
<keyword evidence="2" id="KW-1185">Reference proteome</keyword>
<dbReference type="AlphaFoldDB" id="R9PET6"/>
<sequence>MLAMMQGRRPDNAIIVECSGRNVTPADLASFPFPAQISPETNLFSDRSPAEVVAFRRDNTPHAPTYKLIIRLREGLPRRIKHCVDYYGGSRWNFGDFDRMRGEVQDMQRFELPLPSANRRDKPECTIC</sequence>
<dbReference type="GeneID" id="24109486"/>
<dbReference type="HOGENOM" id="CLU_1960545_0_0_1"/>
<dbReference type="EMBL" id="DF238805">
    <property type="protein sequence ID" value="GAC96620.1"/>
    <property type="molecule type" value="Genomic_DNA"/>
</dbReference>
<proteinExistence type="predicted"/>
<accession>R9PET6</accession>
<organism evidence="1 2">
    <name type="scientific">Pseudozyma hubeiensis (strain SY62)</name>
    <name type="common">Yeast</name>
    <dbReference type="NCBI Taxonomy" id="1305764"/>
    <lineage>
        <taxon>Eukaryota</taxon>
        <taxon>Fungi</taxon>
        <taxon>Dikarya</taxon>
        <taxon>Basidiomycota</taxon>
        <taxon>Ustilaginomycotina</taxon>
        <taxon>Ustilaginomycetes</taxon>
        <taxon>Ustilaginales</taxon>
        <taxon>Ustilaginaceae</taxon>
        <taxon>Pseudozyma</taxon>
    </lineage>
</organism>
<name>R9PET6_PSEHS</name>
<gene>
    <name evidence="1" type="ORF">PHSY_004203</name>
</gene>
<dbReference type="RefSeq" id="XP_012190207.1">
    <property type="nucleotide sequence ID" value="XM_012334817.1"/>
</dbReference>